<reference evidence="1" key="1">
    <citation type="submission" date="2023-08" db="EMBL/GenBank/DDBJ databases">
        <title>A de novo genome assembly of Solanum verrucosum Schlechtendal, a Mexican diploid species geographically isolated from the other diploid A-genome species in potato relatives.</title>
        <authorList>
            <person name="Hosaka K."/>
        </authorList>
    </citation>
    <scope>NUCLEOTIDE SEQUENCE</scope>
    <source>
        <tissue evidence="1">Young leaves</tissue>
    </source>
</reference>
<accession>A0AAF0PPQ1</accession>
<sequence>MCRTCGDTNMDVQIWKFQSLPIRDTLPPFGLFAIAQDNDFFFSWSGRALSVCVEKGFFSLVYGISSDYLGDLGFVGFALDCSLLSVNAAMVTGQ</sequence>
<gene>
    <name evidence="1" type="ORF">MTR67_001712</name>
</gene>
<organism evidence="1 2">
    <name type="scientific">Solanum verrucosum</name>
    <dbReference type="NCBI Taxonomy" id="315347"/>
    <lineage>
        <taxon>Eukaryota</taxon>
        <taxon>Viridiplantae</taxon>
        <taxon>Streptophyta</taxon>
        <taxon>Embryophyta</taxon>
        <taxon>Tracheophyta</taxon>
        <taxon>Spermatophyta</taxon>
        <taxon>Magnoliopsida</taxon>
        <taxon>eudicotyledons</taxon>
        <taxon>Gunneridae</taxon>
        <taxon>Pentapetalae</taxon>
        <taxon>asterids</taxon>
        <taxon>lamiids</taxon>
        <taxon>Solanales</taxon>
        <taxon>Solanaceae</taxon>
        <taxon>Solanoideae</taxon>
        <taxon>Solaneae</taxon>
        <taxon>Solanum</taxon>
    </lineage>
</organism>
<evidence type="ECO:0000313" key="1">
    <source>
        <dbReference type="EMBL" id="WMV08327.1"/>
    </source>
</evidence>
<protein>
    <submittedName>
        <fullName evidence="1">Uncharacterized protein</fullName>
    </submittedName>
</protein>
<proteinExistence type="predicted"/>
<dbReference type="AlphaFoldDB" id="A0AAF0PPQ1"/>
<evidence type="ECO:0000313" key="2">
    <source>
        <dbReference type="Proteomes" id="UP001234989"/>
    </source>
</evidence>
<keyword evidence="2" id="KW-1185">Reference proteome</keyword>
<dbReference type="EMBL" id="CP133612">
    <property type="protein sequence ID" value="WMV08327.1"/>
    <property type="molecule type" value="Genomic_DNA"/>
</dbReference>
<dbReference type="Proteomes" id="UP001234989">
    <property type="component" value="Chromosome 1"/>
</dbReference>
<name>A0AAF0PPQ1_SOLVR</name>